<feature type="chain" id="PRO_5044768476" description="inorganic diphosphatase" evidence="6">
    <location>
        <begin position="20"/>
        <end position="223"/>
    </location>
</feature>
<evidence type="ECO:0000313" key="7">
    <source>
        <dbReference type="EMBL" id="PSU18688.1"/>
    </source>
</evidence>
<proteinExistence type="predicted"/>
<dbReference type="SUPFAM" id="SSF50324">
    <property type="entry name" value="Inorganic pyrophosphatase"/>
    <property type="match status" value="1"/>
</dbReference>
<comment type="cofactor">
    <cofactor evidence="1">
        <name>Mg(2+)</name>
        <dbReference type="ChEBI" id="CHEBI:18420"/>
    </cofactor>
</comment>
<evidence type="ECO:0000256" key="2">
    <source>
        <dbReference type="ARBA" id="ARBA00012146"/>
    </source>
</evidence>
<dbReference type="GO" id="GO:0046872">
    <property type="term" value="F:metal ion binding"/>
    <property type="evidence" value="ECO:0007669"/>
    <property type="project" value="UniProtKB-KW"/>
</dbReference>
<organism evidence="7 8">
    <name type="scientific">Photobacterium damselae</name>
    <dbReference type="NCBI Taxonomy" id="38293"/>
    <lineage>
        <taxon>Bacteria</taxon>
        <taxon>Pseudomonadati</taxon>
        <taxon>Pseudomonadota</taxon>
        <taxon>Gammaproteobacteria</taxon>
        <taxon>Vibrionales</taxon>
        <taxon>Vibrionaceae</taxon>
        <taxon>Photobacterium</taxon>
    </lineage>
</organism>
<dbReference type="RefSeq" id="WP_065171182.1">
    <property type="nucleotide sequence ID" value="NZ_LZFH01000012.1"/>
</dbReference>
<dbReference type="PROSITE" id="PS00387">
    <property type="entry name" value="PPASE"/>
    <property type="match status" value="1"/>
</dbReference>
<dbReference type="GO" id="GO:0004427">
    <property type="term" value="F:inorganic diphosphate phosphatase activity"/>
    <property type="evidence" value="ECO:0007669"/>
    <property type="project" value="UniProtKB-EC"/>
</dbReference>
<keyword evidence="3" id="KW-0479">Metal-binding</keyword>
<keyword evidence="4" id="KW-0378">Hydrolase</keyword>
<keyword evidence="6" id="KW-0732">Signal</keyword>
<evidence type="ECO:0000256" key="5">
    <source>
        <dbReference type="ARBA" id="ARBA00022842"/>
    </source>
</evidence>
<evidence type="ECO:0000256" key="4">
    <source>
        <dbReference type="ARBA" id="ARBA00022801"/>
    </source>
</evidence>
<keyword evidence="5" id="KW-0460">Magnesium</keyword>
<accession>A0ABD6X6Z0</accession>
<reference evidence="7 8" key="1">
    <citation type="submission" date="2018-03" db="EMBL/GenBank/DDBJ databases">
        <title>Whole genome sequencing of Histamine producing bacteria.</title>
        <authorList>
            <person name="Butler K."/>
        </authorList>
    </citation>
    <scope>NUCLEOTIDE SEQUENCE [LARGE SCALE GENOMIC DNA]</scope>
    <source>
        <strain evidence="7 8">BT-6</strain>
    </source>
</reference>
<dbReference type="Proteomes" id="UP000241404">
    <property type="component" value="Unassembled WGS sequence"/>
</dbReference>
<dbReference type="Gene3D" id="3.90.80.10">
    <property type="entry name" value="Inorganic pyrophosphatase"/>
    <property type="match status" value="1"/>
</dbReference>
<dbReference type="EMBL" id="PYMM01000001">
    <property type="protein sequence ID" value="PSU18688.1"/>
    <property type="molecule type" value="Genomic_DNA"/>
</dbReference>
<dbReference type="Pfam" id="PF00719">
    <property type="entry name" value="Pyrophosphatase"/>
    <property type="match status" value="1"/>
</dbReference>
<dbReference type="PANTHER" id="PTHR10286">
    <property type="entry name" value="INORGANIC PYROPHOSPHATASE"/>
    <property type="match status" value="1"/>
</dbReference>
<name>A0ABD6X6Z0_PHODM</name>
<dbReference type="AlphaFoldDB" id="A0ABD6X6Z0"/>
<evidence type="ECO:0000256" key="3">
    <source>
        <dbReference type="ARBA" id="ARBA00022723"/>
    </source>
</evidence>
<evidence type="ECO:0000256" key="6">
    <source>
        <dbReference type="SAM" id="SignalP"/>
    </source>
</evidence>
<comment type="caution">
    <text evidence="7">The sequence shown here is derived from an EMBL/GenBank/DDBJ whole genome shotgun (WGS) entry which is preliminary data.</text>
</comment>
<feature type="signal peptide" evidence="6">
    <location>
        <begin position="1"/>
        <end position="19"/>
    </location>
</feature>
<protein>
    <recommendedName>
        <fullName evidence="2">inorganic diphosphatase</fullName>
        <ecNumber evidence="2">3.6.1.1</ecNumber>
    </recommendedName>
</protein>
<evidence type="ECO:0000313" key="8">
    <source>
        <dbReference type="Proteomes" id="UP000241404"/>
    </source>
</evidence>
<dbReference type="EC" id="3.6.1.1" evidence="2"/>
<gene>
    <name evidence="7" type="ORF">CTM90_01500</name>
</gene>
<evidence type="ECO:0000256" key="1">
    <source>
        <dbReference type="ARBA" id="ARBA00001946"/>
    </source>
</evidence>
<dbReference type="InterPro" id="IPR036649">
    <property type="entry name" value="Pyrophosphatase_sf"/>
</dbReference>
<sequence length="223" mass="24233">MKKLILNIGLILASTTTYAATEYTQTDSYTIQANRDYLADIPAQNSNGSVNAIIEIPTGSNQKWEVSKQDSSTLHWEFKNGQPRIVKYLGYPGNYGTVPNTALPKSLGGDGDPLDIIVLGPAQPRGSVAQVKVIGGLQMLDDGEQDDKLIAISLADSSSFHEISTIEQLQHAFPGIIDIVKIWFSHYKGAEGNIEIKGIMDSKQANTVLKQAVAHYQKSNQSS</sequence>
<dbReference type="InterPro" id="IPR008162">
    <property type="entry name" value="Pyrophosphatase"/>
</dbReference>